<evidence type="ECO:0000259" key="15">
    <source>
        <dbReference type="PROSITE" id="PS50109"/>
    </source>
</evidence>
<dbReference type="SMART" id="SM00448">
    <property type="entry name" value="REC"/>
    <property type="match status" value="1"/>
</dbReference>
<keyword evidence="5 13" id="KW-0597">Phosphoprotein</keyword>
<evidence type="ECO:0000313" key="19">
    <source>
        <dbReference type="Proteomes" id="UP001456224"/>
    </source>
</evidence>
<dbReference type="Gene3D" id="3.30.565.10">
    <property type="entry name" value="Histidine kinase-like ATPase, C-terminal domain"/>
    <property type="match status" value="1"/>
</dbReference>
<dbReference type="Pfam" id="PF00072">
    <property type="entry name" value="Response_reg"/>
    <property type="match status" value="1"/>
</dbReference>
<dbReference type="CDD" id="cd16922">
    <property type="entry name" value="HATPase_EvgS-ArcB-TorS-like"/>
    <property type="match status" value="1"/>
</dbReference>
<evidence type="ECO:0000256" key="12">
    <source>
        <dbReference type="PROSITE-ProRule" id="PRU00110"/>
    </source>
</evidence>
<keyword evidence="4" id="KW-1003">Cell membrane</keyword>
<keyword evidence="6 14" id="KW-0812">Transmembrane</keyword>
<feature type="domain" description="Response regulatory" evidence="16">
    <location>
        <begin position="884"/>
        <end position="998"/>
    </location>
</feature>
<dbReference type="InterPro" id="IPR011006">
    <property type="entry name" value="CheY-like_superfamily"/>
</dbReference>
<dbReference type="Pfam" id="PF01627">
    <property type="entry name" value="Hpt"/>
    <property type="match status" value="1"/>
</dbReference>
<dbReference type="PROSITE" id="PS50109">
    <property type="entry name" value="HIS_KIN"/>
    <property type="match status" value="1"/>
</dbReference>
<dbReference type="Proteomes" id="UP001456224">
    <property type="component" value="Chromosome"/>
</dbReference>
<dbReference type="SUPFAM" id="SSF47384">
    <property type="entry name" value="Homodimeric domain of signal transducing histidine kinase"/>
    <property type="match status" value="1"/>
</dbReference>
<dbReference type="InterPro" id="IPR008207">
    <property type="entry name" value="Sig_transdc_His_kin_Hpt_dom"/>
</dbReference>
<dbReference type="Pfam" id="PF00512">
    <property type="entry name" value="HisKA"/>
    <property type="match status" value="1"/>
</dbReference>
<evidence type="ECO:0000259" key="17">
    <source>
        <dbReference type="PROSITE" id="PS50894"/>
    </source>
</evidence>
<dbReference type="Gene3D" id="1.10.287.130">
    <property type="match status" value="1"/>
</dbReference>
<comment type="catalytic activity">
    <reaction evidence="1">
        <text>ATP + protein L-histidine = ADP + protein N-phospho-L-histidine.</text>
        <dbReference type="EC" id="2.7.13.3"/>
    </reaction>
</comment>
<dbReference type="CDD" id="cd00082">
    <property type="entry name" value="HisKA"/>
    <property type="match status" value="1"/>
</dbReference>
<evidence type="ECO:0000256" key="9">
    <source>
        <dbReference type="ARBA" id="ARBA00022989"/>
    </source>
</evidence>
<evidence type="ECO:0000256" key="6">
    <source>
        <dbReference type="ARBA" id="ARBA00022692"/>
    </source>
</evidence>
<dbReference type="SMART" id="SM00388">
    <property type="entry name" value="HisKA"/>
    <property type="match status" value="1"/>
</dbReference>
<dbReference type="InterPro" id="IPR003661">
    <property type="entry name" value="HisK_dim/P_dom"/>
</dbReference>
<reference evidence="18 19" key="1">
    <citation type="submission" date="2024-03" db="EMBL/GenBank/DDBJ databases">
        <title>Reference genomes for the five species model microbial community.</title>
        <authorList>
            <person name="Padfield D."/>
        </authorList>
    </citation>
    <scope>NUCLEOTIDE SEQUENCE [LARGE SCALE GENOMIC DNA]</scope>
    <source>
        <strain evidence="18 19">AB1</strain>
    </source>
</reference>
<evidence type="ECO:0000256" key="5">
    <source>
        <dbReference type="ARBA" id="ARBA00022553"/>
    </source>
</evidence>
<feature type="domain" description="Histidine kinase" evidence="15">
    <location>
        <begin position="527"/>
        <end position="745"/>
    </location>
</feature>
<evidence type="ECO:0000256" key="2">
    <source>
        <dbReference type="ARBA" id="ARBA00004651"/>
    </source>
</evidence>
<accession>A0ABZ2S7E7</accession>
<dbReference type="PANTHER" id="PTHR45339">
    <property type="entry name" value="HYBRID SIGNAL TRANSDUCTION HISTIDINE KINASE J"/>
    <property type="match status" value="1"/>
</dbReference>
<keyword evidence="19" id="KW-1185">Reference proteome</keyword>
<dbReference type="CDD" id="cd17546">
    <property type="entry name" value="REC_hyHK_CKI1_RcsC-like"/>
    <property type="match status" value="1"/>
</dbReference>
<keyword evidence="7" id="KW-0547">Nucleotide-binding</keyword>
<dbReference type="InterPro" id="IPR003594">
    <property type="entry name" value="HATPase_dom"/>
</dbReference>
<dbReference type="Gene3D" id="1.20.120.160">
    <property type="entry name" value="HPT domain"/>
    <property type="match status" value="1"/>
</dbReference>
<dbReference type="InterPro" id="IPR004358">
    <property type="entry name" value="Sig_transdc_His_kin-like_C"/>
</dbReference>
<evidence type="ECO:0000256" key="11">
    <source>
        <dbReference type="ARBA" id="ARBA00023136"/>
    </source>
</evidence>
<dbReference type="EMBL" id="CP148753">
    <property type="protein sequence ID" value="WXR75498.1"/>
    <property type="molecule type" value="Genomic_DNA"/>
</dbReference>
<dbReference type="SUPFAM" id="SSF52172">
    <property type="entry name" value="CheY-like"/>
    <property type="match status" value="1"/>
</dbReference>
<dbReference type="PANTHER" id="PTHR45339:SF1">
    <property type="entry name" value="HYBRID SIGNAL TRANSDUCTION HISTIDINE KINASE J"/>
    <property type="match status" value="1"/>
</dbReference>
<evidence type="ECO:0000256" key="10">
    <source>
        <dbReference type="ARBA" id="ARBA00023012"/>
    </source>
</evidence>
<evidence type="ECO:0000256" key="8">
    <source>
        <dbReference type="ARBA" id="ARBA00022840"/>
    </source>
</evidence>
<feature type="modified residue" description="4-aspartylphosphate" evidence="13">
    <location>
        <position position="933"/>
    </location>
</feature>
<evidence type="ECO:0000256" key="4">
    <source>
        <dbReference type="ARBA" id="ARBA00022475"/>
    </source>
</evidence>
<protein>
    <recommendedName>
        <fullName evidence="3">histidine kinase</fullName>
        <ecNumber evidence="3">2.7.13.3</ecNumber>
    </recommendedName>
</protein>
<organism evidence="18 19">
    <name type="scientific">Achromobacter veterisilvae</name>
    <dbReference type="NCBI Taxonomy" id="2069367"/>
    <lineage>
        <taxon>Bacteria</taxon>
        <taxon>Pseudomonadati</taxon>
        <taxon>Pseudomonadota</taxon>
        <taxon>Betaproteobacteria</taxon>
        <taxon>Burkholderiales</taxon>
        <taxon>Alcaligenaceae</taxon>
        <taxon>Achromobacter</taxon>
    </lineage>
</organism>
<feature type="modified residue" description="Phosphohistidine" evidence="12">
    <location>
        <position position="1056"/>
    </location>
</feature>
<dbReference type="SMART" id="SM00387">
    <property type="entry name" value="HATPase_c"/>
    <property type="match status" value="1"/>
</dbReference>
<sequence>MTTTRQDGVLARLRRYQHLLIIGGGAAITALALAASLLEIAASVSSYLSRMKDEISIDARRSMEFSARATSTLRNSVQNLELAWAAAGPAAAGQVEKLLQAGLIRIQPSPDVPPLLTLSAPGADDAESAARYLRLAEQIAAPTAATSARNAGELTAYLYSLDRKFLVLSVIPWQGEAWQERIAADRERLFPALTLNDGKPLLAPDAAWRDPATGRPVFQWLAAYDSPLTGKRAVRVATGLTGRDGQPFGVLVFELPLSTLAETLPATTYRGPCLVLGPGGELVLSCQDTPDPAMLPLARSALAQGLGETAPTLFLGGHEWAAWPLGTTRWMLVFGQSWRDIAAGVRTQILVSLLTAALIILTTWGLLLLVRWRVLAPAVAQSQRVFDSERLSRTLVETAPVGLGLIALDEGQSLLRSPTMADTAERVVVPPGQSLSTELSRHYRRLDGRVDADRPDAVVHKDLAFPTRDGERLDLSVSMARARYQGQDVLVTAFVDVTAKKRVEQQLRKARQAADSANAAKSAFLAAMSHEIRTPLNAILGNLELLSHSPLNAAQRDRLDTIRSASDGLLSVVSDVLDFSKIEAGELRLEEIEFDALEVASRALRMFAPMAQACGLALVGELGLAVSQPMRGDPTRLGQILHNLLSNAIKFTNAGKVTLRLALDEAGSQAAFEVEDTGIGMSAEQMARLFRAFSQGDATISRRFGGTGLGLALCSRLAQAMGGTMAAESEPGLGSRFTLRLPLGECAGERDLPRFDGQSVVLVAAFEAERAYVGQALSAWGLRPQGYGHPAQVGQQELEGAAALVLWGARQTWLAADENRLIEESAWVIDCAMSGPGLPTAAGRLLSVSMYGLGGLAGALRHALQGRALAPASPGRRVLARPLRILVAEDNLVNRRLFEEQLALLGCEVRTAEDGEAALAWLEREEYDVLLTDLAMPGMDGYTLARRALRRWPSLPVVAATAHVTPQERERCAQAGMARVLGKPLSLEELGRTLSELTGIAWESPAATGAAEDLKDGEAILDALRQTFLQSCKASLETLRHAQAQGDTAQLLAELHSLGGALNVFRVHDVARDCSELDQAVRQTGIAANAAAIDRLCDALRQMEQHLPPGT</sequence>
<dbReference type="InterPro" id="IPR005467">
    <property type="entry name" value="His_kinase_dom"/>
</dbReference>
<gene>
    <name evidence="18" type="ORF">WHX56_08310</name>
</gene>
<dbReference type="Gene3D" id="3.30.450.20">
    <property type="entry name" value="PAS domain"/>
    <property type="match status" value="1"/>
</dbReference>
<dbReference type="PRINTS" id="PR00344">
    <property type="entry name" value="BCTRLSENSOR"/>
</dbReference>
<dbReference type="SUPFAM" id="SSF55874">
    <property type="entry name" value="ATPase domain of HSP90 chaperone/DNA topoisomerase II/histidine kinase"/>
    <property type="match status" value="1"/>
</dbReference>
<name>A0ABZ2S7E7_9BURK</name>
<dbReference type="InterPro" id="IPR036097">
    <property type="entry name" value="HisK_dim/P_sf"/>
</dbReference>
<evidence type="ECO:0000256" key="14">
    <source>
        <dbReference type="SAM" id="Phobius"/>
    </source>
</evidence>
<dbReference type="Pfam" id="PF02518">
    <property type="entry name" value="HATPase_c"/>
    <property type="match status" value="1"/>
</dbReference>
<dbReference type="RefSeq" id="WP_338880967.1">
    <property type="nucleotide sequence ID" value="NZ_CP148753.1"/>
</dbReference>
<evidence type="ECO:0000256" key="7">
    <source>
        <dbReference type="ARBA" id="ARBA00022741"/>
    </source>
</evidence>
<dbReference type="SUPFAM" id="SSF47226">
    <property type="entry name" value="Histidine-containing phosphotransfer domain, HPT domain"/>
    <property type="match status" value="1"/>
</dbReference>
<dbReference type="Gene3D" id="3.40.50.2300">
    <property type="match status" value="1"/>
</dbReference>
<keyword evidence="9 14" id="KW-1133">Transmembrane helix</keyword>
<dbReference type="InterPro" id="IPR001789">
    <property type="entry name" value="Sig_transdc_resp-reg_receiver"/>
</dbReference>
<feature type="transmembrane region" description="Helical" evidence="14">
    <location>
        <begin position="20"/>
        <end position="42"/>
    </location>
</feature>
<evidence type="ECO:0000313" key="18">
    <source>
        <dbReference type="EMBL" id="WXR75498.1"/>
    </source>
</evidence>
<dbReference type="InterPro" id="IPR036890">
    <property type="entry name" value="HATPase_C_sf"/>
</dbReference>
<evidence type="ECO:0000259" key="16">
    <source>
        <dbReference type="PROSITE" id="PS50110"/>
    </source>
</evidence>
<keyword evidence="11 14" id="KW-0472">Membrane</keyword>
<dbReference type="GO" id="GO:0005524">
    <property type="term" value="F:ATP binding"/>
    <property type="evidence" value="ECO:0007669"/>
    <property type="project" value="UniProtKB-KW"/>
</dbReference>
<dbReference type="InterPro" id="IPR036641">
    <property type="entry name" value="HPT_dom_sf"/>
</dbReference>
<evidence type="ECO:0000256" key="13">
    <source>
        <dbReference type="PROSITE-ProRule" id="PRU00169"/>
    </source>
</evidence>
<dbReference type="PROSITE" id="PS50110">
    <property type="entry name" value="RESPONSE_REGULATORY"/>
    <property type="match status" value="1"/>
</dbReference>
<dbReference type="PROSITE" id="PS50894">
    <property type="entry name" value="HPT"/>
    <property type="match status" value="1"/>
</dbReference>
<proteinExistence type="predicted"/>
<feature type="domain" description="HPt" evidence="17">
    <location>
        <begin position="1017"/>
        <end position="1110"/>
    </location>
</feature>
<keyword evidence="10" id="KW-0902">Two-component regulatory system</keyword>
<comment type="subcellular location">
    <subcellularLocation>
        <location evidence="2">Cell membrane</location>
        <topology evidence="2">Multi-pass membrane protein</topology>
    </subcellularLocation>
</comment>
<dbReference type="EC" id="2.7.13.3" evidence="3"/>
<evidence type="ECO:0000256" key="3">
    <source>
        <dbReference type="ARBA" id="ARBA00012438"/>
    </source>
</evidence>
<keyword evidence="8 18" id="KW-0067">ATP-binding</keyword>
<evidence type="ECO:0000256" key="1">
    <source>
        <dbReference type="ARBA" id="ARBA00000085"/>
    </source>
</evidence>